<dbReference type="InterPro" id="IPR012337">
    <property type="entry name" value="RNaseH-like_sf"/>
</dbReference>
<dbReference type="GO" id="GO:0003723">
    <property type="term" value="F:RNA binding"/>
    <property type="evidence" value="ECO:0007669"/>
    <property type="project" value="UniProtKB-KW"/>
</dbReference>
<dbReference type="Proteomes" id="UP000716291">
    <property type="component" value="Unassembled WGS sequence"/>
</dbReference>
<dbReference type="GO" id="GO:0015074">
    <property type="term" value="P:DNA integration"/>
    <property type="evidence" value="ECO:0007669"/>
    <property type="project" value="UniProtKB-KW"/>
</dbReference>
<dbReference type="GO" id="GO:0005634">
    <property type="term" value="C:nucleus"/>
    <property type="evidence" value="ECO:0007669"/>
    <property type="project" value="UniProtKB-ARBA"/>
</dbReference>
<dbReference type="CDD" id="cd01647">
    <property type="entry name" value="RT_LTR"/>
    <property type="match status" value="1"/>
</dbReference>
<dbReference type="InterPro" id="IPR021109">
    <property type="entry name" value="Peptidase_aspartic_dom_sf"/>
</dbReference>
<evidence type="ECO:0000313" key="16">
    <source>
        <dbReference type="EMBL" id="KAG1302806.1"/>
    </source>
</evidence>
<dbReference type="InterPro" id="IPR001584">
    <property type="entry name" value="Integrase_cat-core"/>
</dbReference>
<keyword evidence="12" id="KW-0511">Multifunctional enzyme</keyword>
<dbReference type="PANTHER" id="PTHR37984:SF5">
    <property type="entry name" value="PROTEIN NYNRIN-LIKE"/>
    <property type="match status" value="1"/>
</dbReference>
<dbReference type="Pfam" id="PF17921">
    <property type="entry name" value="Integrase_H2C2"/>
    <property type="match status" value="1"/>
</dbReference>
<evidence type="ECO:0008006" key="18">
    <source>
        <dbReference type="Google" id="ProtNLM"/>
    </source>
</evidence>
<proteinExistence type="predicted"/>
<keyword evidence="11" id="KW-0695">RNA-directed DNA polymerase</keyword>
<dbReference type="InterPro" id="IPR001969">
    <property type="entry name" value="Aspartic_peptidase_AS"/>
</dbReference>
<organism evidence="16 17">
    <name type="scientific">Rhizopus oryzae</name>
    <name type="common">Mucormycosis agent</name>
    <name type="synonym">Rhizopus arrhizus var. delemar</name>
    <dbReference type="NCBI Taxonomy" id="64495"/>
    <lineage>
        <taxon>Eukaryota</taxon>
        <taxon>Fungi</taxon>
        <taxon>Fungi incertae sedis</taxon>
        <taxon>Mucoromycota</taxon>
        <taxon>Mucoromycotina</taxon>
        <taxon>Mucoromycetes</taxon>
        <taxon>Mucorales</taxon>
        <taxon>Mucorineae</taxon>
        <taxon>Rhizopodaceae</taxon>
        <taxon>Rhizopus</taxon>
    </lineage>
</organism>
<dbReference type="GO" id="GO:0004190">
    <property type="term" value="F:aspartic-type endopeptidase activity"/>
    <property type="evidence" value="ECO:0007669"/>
    <property type="project" value="UniProtKB-KW"/>
</dbReference>
<evidence type="ECO:0000256" key="4">
    <source>
        <dbReference type="ARBA" id="ARBA00022722"/>
    </source>
</evidence>
<feature type="domain" description="Integrase catalytic" evidence="15">
    <location>
        <begin position="1009"/>
        <end position="1169"/>
    </location>
</feature>
<reference evidence="16" key="1">
    <citation type="journal article" date="2020" name="Microb. Genom.">
        <title>Genetic diversity of clinical and environmental Mucorales isolates obtained from an investigation of mucormycosis cases among solid organ transplant recipients.</title>
        <authorList>
            <person name="Nguyen M.H."/>
            <person name="Kaul D."/>
            <person name="Muto C."/>
            <person name="Cheng S.J."/>
            <person name="Richter R.A."/>
            <person name="Bruno V.M."/>
            <person name="Liu G."/>
            <person name="Beyhan S."/>
            <person name="Sundermann A.J."/>
            <person name="Mounaud S."/>
            <person name="Pasculle A.W."/>
            <person name="Nierman W.C."/>
            <person name="Driscoll E."/>
            <person name="Cumbie R."/>
            <person name="Clancy C.J."/>
            <person name="Dupont C.L."/>
        </authorList>
    </citation>
    <scope>NUCLEOTIDE SEQUENCE</scope>
    <source>
        <strain evidence="16">GL11</strain>
    </source>
</reference>
<dbReference type="InterPro" id="IPR043128">
    <property type="entry name" value="Rev_trsase/Diguanyl_cyclase"/>
</dbReference>
<evidence type="ECO:0000256" key="5">
    <source>
        <dbReference type="ARBA" id="ARBA00022750"/>
    </source>
</evidence>
<dbReference type="FunFam" id="3.10.20.370:FF:000001">
    <property type="entry name" value="Retrovirus-related Pol polyprotein from transposon 17.6-like protein"/>
    <property type="match status" value="1"/>
</dbReference>
<dbReference type="PANTHER" id="PTHR37984">
    <property type="entry name" value="PROTEIN CBG26694"/>
    <property type="match status" value="1"/>
</dbReference>
<keyword evidence="1" id="KW-0645">Protease</keyword>
<evidence type="ECO:0000256" key="7">
    <source>
        <dbReference type="ARBA" id="ARBA00022801"/>
    </source>
</evidence>
<dbReference type="InterPro" id="IPR036397">
    <property type="entry name" value="RNaseH_sf"/>
</dbReference>
<dbReference type="InterPro" id="IPR000477">
    <property type="entry name" value="RT_dom"/>
</dbReference>
<evidence type="ECO:0000259" key="14">
    <source>
        <dbReference type="PROSITE" id="PS50878"/>
    </source>
</evidence>
<dbReference type="GO" id="GO:0008270">
    <property type="term" value="F:zinc ion binding"/>
    <property type="evidence" value="ECO:0007669"/>
    <property type="project" value="InterPro"/>
</dbReference>
<evidence type="ECO:0000313" key="17">
    <source>
        <dbReference type="Proteomes" id="UP000716291"/>
    </source>
</evidence>
<keyword evidence="17" id="KW-1185">Reference proteome</keyword>
<dbReference type="PROSITE" id="PS00141">
    <property type="entry name" value="ASP_PROTEASE"/>
    <property type="match status" value="1"/>
</dbReference>
<name>A0A9P7BN82_RHIOR</name>
<evidence type="ECO:0000259" key="15">
    <source>
        <dbReference type="PROSITE" id="PS50994"/>
    </source>
</evidence>
<feature type="compositionally biased region" description="Low complexity" evidence="13">
    <location>
        <begin position="86"/>
        <end position="98"/>
    </location>
</feature>
<sequence>MLDLPNISDDEALDRFVRGLKNEVRIHVITRDPNTLEDATRFAIAYESAQQVGMVMPSRKREELPNDPMDLSVLVQQLNALVRSGNNNISNNNNHFNNRQSDRRNFNSGRRSNIICHWCNKSGHVIAECRTRQRDIREFEQTKLRQKRNNFQPRARPNQAYVADLIDIEASNNSVINKNNSDMSFFNSVNKESLLDLSPYSHDFLNDAKFLLNTALGNTELPVYEIFIKNKPVYALIDSGASANYIHPRLLHLVDSCERIFNQAVETANGDKAMITSEITCTMEVRGKGKAFINTIKAYAFESKFDLILGNSWLKQVKPKPDWFNSSWTITLPDQQTVTMESVKKQDKLLLSAKQVERLIKTNQVDKCYLVQIATDDEKVSCLNNINEYDESWADEFNKEFPEVFKGEITGLPPMRDTQDIIVTHPDATPVSRPPYKMSPLELTELRKQLDGLLKKGLIEPCASEWSNPVLFVRKPNGELRMCCDYRMLNKVTLKQKIQLPRIDECLERLHSARHFTSLDLTNGFHQQRLSEADSLKTSISTRYGQFRWKVVPFGLSNSGPAFQKMMNSVLTEYIDKFVMVYLDDILIFTNGDEDLHKKHVRLVLKKLEEAKLIINKKKCSFNRKELMFLGYHISAQGIKPAPNKVNAILSWPVPTNVQQVRQFIGLAQHYRKFIPGFADIASPLTDLTKGSGHKCRTIRWTDECQKSFDLIKKKITTAPVLITPDMNKPFRIECDASDYAIGAVLLQEGSDGIWRPLAYESKKLSAAERNYPAQERELLSILHALRTWRCFIEGNKYEVYTDHLPLKYLRSQSKPTPRLVRWLSEIELYDPVILYKPGVENQVPDILSRRDTPDTKPSANSMEPKYLYNIVKESKHVSILDSDPIQDWPLHYLSTPDKWPIKIKKELEKRQSQFIIRDKQVFKKVKSQGQEAYDELKFIPFAKRADLVDNFHRGYGHSGQTTVYNLMKSRIWWPKMQEDVTVWISRCPQCQLTAPANKHKHLAPMKPLEVPPAFTRWHLDFIGELPTTKNNNRWILMAVDYTTNWPIARALNNATAEEIVKFIYEEIVMRFGCPQEILTDRGANFMAKVVKQYIKKIKAKHVLTSAFHPRTNGKCERLNQTFKKMLTKYVNGEVHNWDEHIDAALFACRIRKHSTTGFSPFFLTYGVEPRIPGDIHKPYLAEFLEQDPELPSQDALIHLRKLRESRHLAEDRLRQQAIHDKKRWDSMMATNKTQTFNIGDYVLMRHESKQGLEFNWMGPYKVINRNLDYNTYQLQEINGKLYASWVHTDRLHAVKYDGASVNKTWYIPRIARNDSENKLNSSLA</sequence>
<dbReference type="Gene3D" id="2.40.70.10">
    <property type="entry name" value="Acid Proteases"/>
    <property type="match status" value="1"/>
</dbReference>
<dbReference type="InterPro" id="IPR041577">
    <property type="entry name" value="RT_RNaseH_2"/>
</dbReference>
<dbReference type="Gene3D" id="3.10.20.370">
    <property type="match status" value="1"/>
</dbReference>
<feature type="region of interest" description="Disordered" evidence="13">
    <location>
        <begin position="85"/>
        <end position="105"/>
    </location>
</feature>
<dbReference type="CDD" id="cd00303">
    <property type="entry name" value="retropepsin_like"/>
    <property type="match status" value="1"/>
</dbReference>
<accession>A0A9P7BN82</accession>
<dbReference type="SUPFAM" id="SSF57756">
    <property type="entry name" value="Retrovirus zinc finger-like domains"/>
    <property type="match status" value="1"/>
</dbReference>
<evidence type="ECO:0000256" key="2">
    <source>
        <dbReference type="ARBA" id="ARBA00022679"/>
    </source>
</evidence>
<dbReference type="InterPro" id="IPR050951">
    <property type="entry name" value="Retrovirus_Pol_polyprotein"/>
</dbReference>
<dbReference type="GO" id="GO:0006508">
    <property type="term" value="P:proteolysis"/>
    <property type="evidence" value="ECO:0007669"/>
    <property type="project" value="UniProtKB-KW"/>
</dbReference>
<dbReference type="PROSITE" id="PS50878">
    <property type="entry name" value="RT_POL"/>
    <property type="match status" value="1"/>
</dbReference>
<keyword evidence="4" id="KW-0540">Nuclease</keyword>
<evidence type="ECO:0000256" key="8">
    <source>
        <dbReference type="ARBA" id="ARBA00022842"/>
    </source>
</evidence>
<evidence type="ECO:0000256" key="6">
    <source>
        <dbReference type="ARBA" id="ARBA00022759"/>
    </source>
</evidence>
<dbReference type="Pfam" id="PF00665">
    <property type="entry name" value="rve"/>
    <property type="match status" value="1"/>
</dbReference>
<dbReference type="InterPro" id="IPR041588">
    <property type="entry name" value="Integrase_H2C2"/>
</dbReference>
<dbReference type="GO" id="GO:0004519">
    <property type="term" value="F:endonuclease activity"/>
    <property type="evidence" value="ECO:0007669"/>
    <property type="project" value="UniProtKB-KW"/>
</dbReference>
<keyword evidence="5" id="KW-0064">Aspartyl protease</keyword>
<dbReference type="Gene3D" id="3.10.10.10">
    <property type="entry name" value="HIV Type 1 Reverse Transcriptase, subunit A, domain 1"/>
    <property type="match status" value="1"/>
</dbReference>
<evidence type="ECO:0000256" key="10">
    <source>
        <dbReference type="ARBA" id="ARBA00022908"/>
    </source>
</evidence>
<protein>
    <recommendedName>
        <fullName evidence="18">Reverse transcriptase</fullName>
    </recommendedName>
</protein>
<evidence type="ECO:0000256" key="9">
    <source>
        <dbReference type="ARBA" id="ARBA00022884"/>
    </source>
</evidence>
<dbReference type="FunFam" id="3.30.420.10:FF:000032">
    <property type="entry name" value="Retrovirus-related Pol polyprotein from transposon 297-like Protein"/>
    <property type="match status" value="1"/>
</dbReference>
<dbReference type="SUPFAM" id="SSF50630">
    <property type="entry name" value="Acid proteases"/>
    <property type="match status" value="1"/>
</dbReference>
<keyword evidence="6" id="KW-0255">Endonuclease</keyword>
<dbReference type="SUPFAM" id="SSF53098">
    <property type="entry name" value="Ribonuclease H-like"/>
    <property type="match status" value="1"/>
</dbReference>
<keyword evidence="8" id="KW-0460">Magnesium</keyword>
<dbReference type="GO" id="GO:0003964">
    <property type="term" value="F:RNA-directed DNA polymerase activity"/>
    <property type="evidence" value="ECO:0007669"/>
    <property type="project" value="UniProtKB-KW"/>
</dbReference>
<dbReference type="Gene3D" id="1.10.340.70">
    <property type="match status" value="1"/>
</dbReference>
<keyword evidence="3" id="KW-0548">Nucleotidyltransferase</keyword>
<dbReference type="PROSITE" id="PS50994">
    <property type="entry name" value="INTEGRASE"/>
    <property type="match status" value="1"/>
</dbReference>
<dbReference type="InterPro" id="IPR036875">
    <property type="entry name" value="Znf_CCHC_sf"/>
</dbReference>
<comment type="caution">
    <text evidence="16">The sequence shown here is derived from an EMBL/GenBank/DDBJ whole genome shotgun (WGS) entry which is preliminary data.</text>
</comment>
<dbReference type="Pfam" id="PF17919">
    <property type="entry name" value="RT_RNaseH_2"/>
    <property type="match status" value="1"/>
</dbReference>
<keyword evidence="2" id="KW-0808">Transferase</keyword>
<dbReference type="Gene3D" id="3.30.420.10">
    <property type="entry name" value="Ribonuclease H-like superfamily/Ribonuclease H"/>
    <property type="match status" value="1"/>
</dbReference>
<dbReference type="Pfam" id="PF00078">
    <property type="entry name" value="RVT_1"/>
    <property type="match status" value="1"/>
</dbReference>
<gene>
    <name evidence="16" type="ORF">G6F64_010620</name>
</gene>
<dbReference type="CDD" id="cd09274">
    <property type="entry name" value="RNase_HI_RT_Ty3"/>
    <property type="match status" value="1"/>
</dbReference>
<keyword evidence="7" id="KW-0378">Hydrolase</keyword>
<dbReference type="Gene3D" id="3.30.70.270">
    <property type="match status" value="2"/>
</dbReference>
<evidence type="ECO:0000256" key="12">
    <source>
        <dbReference type="ARBA" id="ARBA00023268"/>
    </source>
</evidence>
<evidence type="ECO:0000256" key="13">
    <source>
        <dbReference type="SAM" id="MobiDB-lite"/>
    </source>
</evidence>
<evidence type="ECO:0000256" key="3">
    <source>
        <dbReference type="ARBA" id="ARBA00022695"/>
    </source>
</evidence>
<evidence type="ECO:0000256" key="1">
    <source>
        <dbReference type="ARBA" id="ARBA00022670"/>
    </source>
</evidence>
<feature type="domain" description="Reverse transcriptase" evidence="14">
    <location>
        <begin position="454"/>
        <end position="634"/>
    </location>
</feature>
<dbReference type="InterPro" id="IPR043502">
    <property type="entry name" value="DNA/RNA_pol_sf"/>
</dbReference>
<keyword evidence="9" id="KW-0694">RNA-binding</keyword>
<dbReference type="SUPFAM" id="SSF56672">
    <property type="entry name" value="DNA/RNA polymerases"/>
    <property type="match status" value="1"/>
</dbReference>
<evidence type="ECO:0000256" key="11">
    <source>
        <dbReference type="ARBA" id="ARBA00022918"/>
    </source>
</evidence>
<keyword evidence="10" id="KW-0229">DNA integration</keyword>
<dbReference type="EMBL" id="JAANQT010002256">
    <property type="protein sequence ID" value="KAG1302806.1"/>
    <property type="molecule type" value="Genomic_DNA"/>
</dbReference>
<dbReference type="FunFam" id="3.30.70.270:FF:000020">
    <property type="entry name" value="Transposon Tf2-6 polyprotein-like Protein"/>
    <property type="match status" value="1"/>
</dbReference>